<dbReference type="EMBL" id="ATHJ01000057">
    <property type="protein sequence ID" value="EPR43295.1"/>
    <property type="molecule type" value="Genomic_DNA"/>
</dbReference>
<gene>
    <name evidence="3" type="ORF">dsmv_1321</name>
</gene>
<dbReference type="InterPro" id="IPR020471">
    <property type="entry name" value="AKR"/>
</dbReference>
<name>S7U2V1_DESML</name>
<dbReference type="STRING" id="897.B2D07_08610"/>
<dbReference type="Proteomes" id="UP000014977">
    <property type="component" value="Unassembled WGS sequence"/>
</dbReference>
<evidence type="ECO:0000256" key="1">
    <source>
        <dbReference type="ARBA" id="ARBA00023002"/>
    </source>
</evidence>
<dbReference type="RefSeq" id="WP_020875668.1">
    <property type="nucleotide sequence ID" value="NZ_ATHJ01000057.1"/>
</dbReference>
<proteinExistence type="predicted"/>
<evidence type="ECO:0000313" key="3">
    <source>
        <dbReference type="EMBL" id="EPR43295.1"/>
    </source>
</evidence>
<evidence type="ECO:0000313" key="4">
    <source>
        <dbReference type="Proteomes" id="UP000014977"/>
    </source>
</evidence>
<dbReference type="OrthoDB" id="5328358at2"/>
<dbReference type="PATRIC" id="fig|1121405.3.peg.626"/>
<dbReference type="InterPro" id="IPR050523">
    <property type="entry name" value="AKR_Detox_Biosynth"/>
</dbReference>
<dbReference type="PROSITE" id="PS00062">
    <property type="entry name" value="ALDOKETO_REDUCTASE_2"/>
    <property type="match status" value="1"/>
</dbReference>
<dbReference type="PANTHER" id="PTHR43364">
    <property type="entry name" value="NADH-SPECIFIC METHYLGLYOXAL REDUCTASE-RELATED"/>
    <property type="match status" value="1"/>
</dbReference>
<dbReference type="InterPro" id="IPR036812">
    <property type="entry name" value="NAD(P)_OxRdtase_dom_sf"/>
</dbReference>
<evidence type="ECO:0000259" key="2">
    <source>
        <dbReference type="Pfam" id="PF00248"/>
    </source>
</evidence>
<dbReference type="Pfam" id="PF00248">
    <property type="entry name" value="Aldo_ket_red"/>
    <property type="match status" value="1"/>
</dbReference>
<reference evidence="3 4" key="1">
    <citation type="journal article" date="2013" name="Genome Announc.">
        <title>Draft genome sequences for three mercury-methylating, sulfate-reducing bacteria.</title>
        <authorList>
            <person name="Brown S.D."/>
            <person name="Hurt R.A.Jr."/>
            <person name="Gilmour C.C."/>
            <person name="Elias D.A."/>
        </authorList>
    </citation>
    <scope>NUCLEOTIDE SEQUENCE [LARGE SCALE GENOMIC DNA]</scope>
    <source>
        <strain evidence="3 4">DSM 2059</strain>
    </source>
</reference>
<organism evidence="3 4">
    <name type="scientific">Desulfococcus multivorans DSM 2059</name>
    <dbReference type="NCBI Taxonomy" id="1121405"/>
    <lineage>
        <taxon>Bacteria</taxon>
        <taxon>Pseudomonadati</taxon>
        <taxon>Thermodesulfobacteriota</taxon>
        <taxon>Desulfobacteria</taxon>
        <taxon>Desulfobacterales</taxon>
        <taxon>Desulfococcaceae</taxon>
        <taxon>Desulfococcus</taxon>
    </lineage>
</organism>
<comment type="caution">
    <text evidence="3">The sequence shown here is derived from an EMBL/GenBank/DDBJ whole genome shotgun (WGS) entry which is preliminary data.</text>
</comment>
<accession>S7U2V1</accession>
<protein>
    <submittedName>
        <fullName evidence="3">NADP-dependent oxidoreductase domain containing protein</fullName>
    </submittedName>
</protein>
<keyword evidence="1" id="KW-0560">Oxidoreductase</keyword>
<dbReference type="InterPro" id="IPR023210">
    <property type="entry name" value="NADP_OxRdtase_dom"/>
</dbReference>
<dbReference type="SUPFAM" id="SSF51430">
    <property type="entry name" value="NAD(P)-linked oxidoreductase"/>
    <property type="match status" value="1"/>
</dbReference>
<dbReference type="AlphaFoldDB" id="S7U2V1"/>
<dbReference type="PRINTS" id="PR00069">
    <property type="entry name" value="ALDKETRDTASE"/>
</dbReference>
<dbReference type="GO" id="GO:0016491">
    <property type="term" value="F:oxidoreductase activity"/>
    <property type="evidence" value="ECO:0007669"/>
    <property type="project" value="UniProtKB-KW"/>
</dbReference>
<dbReference type="PANTHER" id="PTHR43364:SF4">
    <property type="entry name" value="NAD(P)-LINKED OXIDOREDUCTASE SUPERFAMILY PROTEIN"/>
    <property type="match status" value="1"/>
</dbReference>
<dbReference type="eggNOG" id="COG0667">
    <property type="taxonomic scope" value="Bacteria"/>
</dbReference>
<dbReference type="Gene3D" id="3.20.20.100">
    <property type="entry name" value="NADP-dependent oxidoreductase domain"/>
    <property type="match status" value="1"/>
</dbReference>
<feature type="domain" description="NADP-dependent oxidoreductase" evidence="2">
    <location>
        <begin position="16"/>
        <end position="302"/>
    </location>
</feature>
<sequence>MKTIPLRKTGIHLSAVIMGTWQAGKAMWAGIDDDQTERAMAAAVDAGITTFDTAAVYGDGHSERVLGKALRHVRKAVVIATKVFAHSLAYEKVFKACHQSLRNLQTDYIDLYQIHWPAGSFGSRDVPIEETMRALNALKLQGKIRAVGVSNFSQAEIEAAEAFGTIDSYQPPYSLFWRHMEKTAMAYCREKGIVVMAYSPMAQGILTGKFGPTPQFEKGDHRARNVLFQPEHYTRIQDALKALRPIAEENGLTLGQLALAWVVSREGTCAIAGARNADQVVQNARAGTVSLPSEVLSEIDRIGRTVTDHLGDDPVMWKW</sequence>
<keyword evidence="4" id="KW-1185">Reference proteome</keyword>
<dbReference type="CDD" id="cd19085">
    <property type="entry name" value="AKR_AKR11B3"/>
    <property type="match status" value="1"/>
</dbReference>
<dbReference type="InterPro" id="IPR018170">
    <property type="entry name" value="Aldo/ket_reductase_CS"/>
</dbReference>